<dbReference type="GO" id="GO:0003677">
    <property type="term" value="F:DNA binding"/>
    <property type="evidence" value="ECO:0007669"/>
    <property type="project" value="InterPro"/>
</dbReference>
<reference evidence="3" key="1">
    <citation type="submission" date="2023-01" db="EMBL/GenBank/DDBJ databases">
        <title>Key to firefly adult light organ development and bioluminescence: homeobox transcription factors regulate luciferase expression and transportation to peroxisome.</title>
        <authorList>
            <person name="Fu X."/>
        </authorList>
    </citation>
    <scope>NUCLEOTIDE SEQUENCE [LARGE SCALE GENOMIC DNA]</scope>
</reference>
<protein>
    <submittedName>
        <fullName evidence="2">Uncharacterized protein</fullName>
    </submittedName>
</protein>
<dbReference type="SUPFAM" id="SSF56349">
    <property type="entry name" value="DNA breaking-rejoining enzymes"/>
    <property type="match status" value="1"/>
</dbReference>
<dbReference type="PANTHER" id="PTHR33480">
    <property type="entry name" value="SET DOMAIN-CONTAINING PROTEIN-RELATED"/>
    <property type="match status" value="1"/>
</dbReference>
<dbReference type="InterPro" id="IPR011010">
    <property type="entry name" value="DNA_brk_join_enz"/>
</dbReference>
<organism evidence="2 3">
    <name type="scientific">Aquatica leii</name>
    <dbReference type="NCBI Taxonomy" id="1421715"/>
    <lineage>
        <taxon>Eukaryota</taxon>
        <taxon>Metazoa</taxon>
        <taxon>Ecdysozoa</taxon>
        <taxon>Arthropoda</taxon>
        <taxon>Hexapoda</taxon>
        <taxon>Insecta</taxon>
        <taxon>Pterygota</taxon>
        <taxon>Neoptera</taxon>
        <taxon>Endopterygota</taxon>
        <taxon>Coleoptera</taxon>
        <taxon>Polyphaga</taxon>
        <taxon>Elateriformia</taxon>
        <taxon>Elateroidea</taxon>
        <taxon>Lampyridae</taxon>
        <taxon>Luciolinae</taxon>
        <taxon>Aquatica</taxon>
    </lineage>
</organism>
<dbReference type="EMBL" id="JARPUR010000002">
    <property type="protein sequence ID" value="KAK4880859.1"/>
    <property type="molecule type" value="Genomic_DNA"/>
</dbReference>
<dbReference type="GO" id="GO:0006310">
    <property type="term" value="P:DNA recombination"/>
    <property type="evidence" value="ECO:0007669"/>
    <property type="project" value="UniProtKB-KW"/>
</dbReference>
<gene>
    <name evidence="2" type="ORF">RN001_004178</name>
</gene>
<keyword evidence="1" id="KW-0233">DNA recombination</keyword>
<dbReference type="PANTHER" id="PTHR33480:SF1">
    <property type="entry name" value="TYR RECOMBINASE DOMAIN-CONTAINING PROTEIN"/>
    <property type="match status" value="1"/>
</dbReference>
<dbReference type="Proteomes" id="UP001353858">
    <property type="component" value="Unassembled WGS sequence"/>
</dbReference>
<keyword evidence="3" id="KW-1185">Reference proteome</keyword>
<evidence type="ECO:0000313" key="3">
    <source>
        <dbReference type="Proteomes" id="UP001353858"/>
    </source>
</evidence>
<dbReference type="GO" id="GO:0015074">
    <property type="term" value="P:DNA integration"/>
    <property type="evidence" value="ECO:0007669"/>
    <property type="project" value="InterPro"/>
</dbReference>
<dbReference type="InterPro" id="IPR013762">
    <property type="entry name" value="Integrase-like_cat_sf"/>
</dbReference>
<dbReference type="Gene3D" id="1.10.443.10">
    <property type="entry name" value="Intergrase catalytic core"/>
    <property type="match status" value="1"/>
</dbReference>
<sequence>MGSRGKQLLKLALTEKSGTSITTKADDRTNIYENFDKLEEDDPWSEFKSWQAKQECRIERVDDCDYTIDRTVLLQELKITKNEEWTLESSNVLQQKECSLRKGKVWDKKDCCPYCNLDVTNFSRHLFRNHLNEEDVKAIAALPKGNNTRKHMINFLRKQGNFSILNNRLIRPVQRPTSAGKIKTSPGDYLPCKYCKGLYKIKSLKRHAKKCFFNVEKKAGIKYSSEGQTMIAFTESRQTFLDRLRLKTEVFDTMHADRISLTGKSDTLICQYAENYLRKHKRPHIKNAVSNKVRELGRLLIPLQDIYGINSMLEALIPENFDKVVAAARIVSGYDDTTKTFQAPTFALHLRTSLLGVCIAAKSLLLKKDTVLPVTDYEAALKNIKRFSELVQSNWQFAMGSLALKDLNEKNSAKPQTIPVTQDVIAFKDYTYQIAETCMSNLKININDIESFKKLTEAILALTIVLNRKRVGDVQYAKLEAYNRDLVSTNQEECLEALTENEISLSKHFKRVVTIGKGNKPVPILFSRKAQEYMNTLLLVREKTDFVPKENPFLFALIRTSSKWVNGSTVLRKFAENCGAKNPSTLTSSRLRKQIATVLQILNLNENEMEQVAKFMGHTKKTHEEFYRLPQDVFQTAKIAKLLLMMEKGVGAENKGRTLNEIDLELKGWNDKNETPNESVMLPNESIMSPNENLLDKCDKLVDEKSRSDLSTDSKKCIQSKNIKKSAQKNNLKKIPQRGSWTGKQKSVMLSYFKKHIKNKESPKKAECLLLINEQPDLFGEKNWVQIKVFIYNTYKSLKL</sequence>
<comment type="caution">
    <text evidence="2">The sequence shown here is derived from an EMBL/GenBank/DDBJ whole genome shotgun (WGS) entry which is preliminary data.</text>
</comment>
<evidence type="ECO:0000313" key="2">
    <source>
        <dbReference type="EMBL" id="KAK4880859.1"/>
    </source>
</evidence>
<accession>A0AAN7SHT7</accession>
<dbReference type="AlphaFoldDB" id="A0AAN7SHT7"/>
<proteinExistence type="predicted"/>
<evidence type="ECO:0000256" key="1">
    <source>
        <dbReference type="ARBA" id="ARBA00023172"/>
    </source>
</evidence>
<name>A0AAN7SHT7_9COLE</name>